<evidence type="ECO:0000313" key="2">
    <source>
        <dbReference type="Proteomes" id="UP000215902"/>
    </source>
</evidence>
<evidence type="ECO:0000313" key="1">
    <source>
        <dbReference type="EMBL" id="PAA77339.1"/>
    </source>
</evidence>
<dbReference type="AlphaFoldDB" id="A0A267FWF5"/>
<protein>
    <submittedName>
        <fullName evidence="1">Uncharacterized protein</fullName>
    </submittedName>
</protein>
<keyword evidence="2" id="KW-1185">Reference proteome</keyword>
<reference evidence="1 2" key="1">
    <citation type="submission" date="2017-06" db="EMBL/GenBank/DDBJ databases">
        <title>A platform for efficient transgenesis in Macrostomum lignano, a flatworm model organism for stem cell research.</title>
        <authorList>
            <person name="Berezikov E."/>
        </authorList>
    </citation>
    <scope>NUCLEOTIDE SEQUENCE [LARGE SCALE GENOMIC DNA]</scope>
    <source>
        <strain evidence="1">DV1</strain>
        <tissue evidence="1">Whole organism</tissue>
    </source>
</reference>
<comment type="caution">
    <text evidence="1">The sequence shown here is derived from an EMBL/GenBank/DDBJ whole genome shotgun (WGS) entry which is preliminary data.</text>
</comment>
<name>A0A267FWF5_9PLAT</name>
<dbReference type="Proteomes" id="UP000215902">
    <property type="component" value="Unassembled WGS sequence"/>
</dbReference>
<dbReference type="EMBL" id="NIVC01000750">
    <property type="protein sequence ID" value="PAA77339.1"/>
    <property type="molecule type" value="Genomic_DNA"/>
</dbReference>
<accession>A0A267FWF5</accession>
<proteinExistence type="predicted"/>
<organism evidence="1 2">
    <name type="scientific">Macrostomum lignano</name>
    <dbReference type="NCBI Taxonomy" id="282301"/>
    <lineage>
        <taxon>Eukaryota</taxon>
        <taxon>Metazoa</taxon>
        <taxon>Spiralia</taxon>
        <taxon>Lophotrochozoa</taxon>
        <taxon>Platyhelminthes</taxon>
        <taxon>Rhabditophora</taxon>
        <taxon>Macrostomorpha</taxon>
        <taxon>Macrostomida</taxon>
        <taxon>Macrostomidae</taxon>
        <taxon>Macrostomum</taxon>
    </lineage>
</organism>
<sequence length="355" mass="38265">KLCQFCNGEVARATLSHDKACLDCGAVQDQAVKVDSATGATVLMGSCELVTDPDAVGGAPFDTEGIAFAQARSRVALARCLGVSNANSSANRAATTTTTDSNKLLLRTPLGRRMSRRLVGLSQTLGIRNQSDLDRIRLALGQLLAEKPNIRESGLRGKLACVLHLLCPGVSLAKAKLVCQAPSCASLKIMESVKRSLVERGWNLTGGSAAAFLCEDNENAFYSLLSPDGAARHASSEVAADAAALTDTLASSWRASSIARSRLRRLGLYLALMKHGLTKNEILTALAGPINRRDLHLFSEAKEQALRLLRLHPLLQHRADLTEAQLHRYLQDLIDWRQRLVKERLALVGDADCPL</sequence>
<gene>
    <name evidence="1" type="ORF">BOX15_Mlig003425g4</name>
</gene>
<feature type="non-terminal residue" evidence="1">
    <location>
        <position position="1"/>
    </location>
</feature>